<keyword evidence="4" id="KW-0808">Transferase</keyword>
<dbReference type="InterPro" id="IPR029044">
    <property type="entry name" value="Nucleotide-diphossugar_trans"/>
</dbReference>
<name>A0ABW9P892_9LACO</name>
<dbReference type="Gene3D" id="3.90.550.10">
    <property type="entry name" value="Spore Coat Polysaccharide Biosynthesis Protein SpsA, Chain A"/>
    <property type="match status" value="1"/>
</dbReference>
<dbReference type="PANTHER" id="PTHR43179:SF12">
    <property type="entry name" value="GALACTOFURANOSYLTRANSFERASE GLFT2"/>
    <property type="match status" value="1"/>
</dbReference>
<evidence type="ECO:0000256" key="4">
    <source>
        <dbReference type="ARBA" id="ARBA00022679"/>
    </source>
</evidence>
<evidence type="ECO:0000256" key="3">
    <source>
        <dbReference type="ARBA" id="ARBA00022676"/>
    </source>
</evidence>
<gene>
    <name evidence="6" type="ORF">FHL03_08030</name>
</gene>
<reference evidence="6 7" key="1">
    <citation type="journal article" date="2019" name="Syst. Appl. Microbiol.">
        <title>Polyphasic characterization of two novel Lactobacillus spp. isolated from blown salami packages: Description of Lactobacillus halodurans sp. nov. and Lactobacillus salsicarnum sp. nov.</title>
        <authorList>
            <person name="Schuster J.A."/>
            <person name="Klingl A."/>
            <person name="Vogel R.F."/>
            <person name="Ehrmann M.A."/>
        </authorList>
    </citation>
    <scope>NUCLEOTIDE SEQUENCE [LARGE SCALE GENOMIC DNA]</scope>
    <source>
        <strain evidence="6 7">TMW 1.2098</strain>
    </source>
</reference>
<feature type="domain" description="Glycosyltransferase 2-like" evidence="5">
    <location>
        <begin position="5"/>
        <end position="168"/>
    </location>
</feature>
<dbReference type="PANTHER" id="PTHR43179">
    <property type="entry name" value="RHAMNOSYLTRANSFERASE WBBL"/>
    <property type="match status" value="1"/>
</dbReference>
<proteinExistence type="inferred from homology"/>
<comment type="caution">
    <text evidence="6">The sequence shown here is derived from an EMBL/GenBank/DDBJ whole genome shotgun (WGS) entry which is preliminary data.</text>
</comment>
<evidence type="ECO:0000313" key="6">
    <source>
        <dbReference type="EMBL" id="MQS45430.1"/>
    </source>
</evidence>
<dbReference type="SUPFAM" id="SSF53448">
    <property type="entry name" value="Nucleotide-diphospho-sugar transferases"/>
    <property type="match status" value="1"/>
</dbReference>
<comment type="pathway">
    <text evidence="1">Cell wall biogenesis; cell wall polysaccharide biosynthesis.</text>
</comment>
<evidence type="ECO:0000313" key="7">
    <source>
        <dbReference type="Proteomes" id="UP000436655"/>
    </source>
</evidence>
<protein>
    <submittedName>
        <fullName evidence="6">Glycosyltransferase</fullName>
    </submittedName>
</protein>
<dbReference type="InterPro" id="IPR001173">
    <property type="entry name" value="Glyco_trans_2-like"/>
</dbReference>
<dbReference type="EMBL" id="VDFN01000006">
    <property type="protein sequence ID" value="MQS45430.1"/>
    <property type="molecule type" value="Genomic_DNA"/>
</dbReference>
<dbReference type="RefSeq" id="WP_153494315.1">
    <property type="nucleotide sequence ID" value="NZ_VDFN01000006.1"/>
</dbReference>
<comment type="similarity">
    <text evidence="2">Belongs to the glycosyltransferase 2 family.</text>
</comment>
<keyword evidence="7" id="KW-1185">Reference proteome</keyword>
<dbReference type="Pfam" id="PF00535">
    <property type="entry name" value="Glycos_transf_2"/>
    <property type="match status" value="1"/>
</dbReference>
<dbReference type="Proteomes" id="UP000436655">
    <property type="component" value="Unassembled WGS sequence"/>
</dbReference>
<dbReference type="CDD" id="cd04185">
    <property type="entry name" value="GT_2_like_b"/>
    <property type="match status" value="1"/>
</dbReference>
<evidence type="ECO:0000256" key="1">
    <source>
        <dbReference type="ARBA" id="ARBA00004776"/>
    </source>
</evidence>
<organism evidence="6 7">
    <name type="scientific">Companilactobacillus mishanensis</name>
    <dbReference type="NCBI Taxonomy" id="2486008"/>
    <lineage>
        <taxon>Bacteria</taxon>
        <taxon>Bacillati</taxon>
        <taxon>Bacillota</taxon>
        <taxon>Bacilli</taxon>
        <taxon>Lactobacillales</taxon>
        <taxon>Lactobacillaceae</taxon>
        <taxon>Companilactobacillus</taxon>
    </lineage>
</organism>
<sequence>MTVDAVVVTYNRIEKLKECLNKLAEFNLENIYVIDNASSDGTSEYVHDLANRVENVTAFNLKKNLGGAGGFNYGLKKFIQESTSDYAWIMDDDTIPESDSLELLVQGIESERGKVGFATGQVYWIDGTLAQMNIPVFSRNSHTNSEYNYVAEASFVAILFSRTAIEKIGYPITDFFIWGDDVEYTQRVNKNGLLGIQVKNARIIHKMNENVGIDILNENANKDRIERYFYNYRNRLYLSRKNGLYRVCRSLCGRVVGLGNILVKSNNYKMLKIKVLIKGTLAGLFFNPPIEK</sequence>
<keyword evidence="3" id="KW-0328">Glycosyltransferase</keyword>
<evidence type="ECO:0000256" key="2">
    <source>
        <dbReference type="ARBA" id="ARBA00006739"/>
    </source>
</evidence>
<evidence type="ECO:0000259" key="5">
    <source>
        <dbReference type="Pfam" id="PF00535"/>
    </source>
</evidence>
<accession>A0ABW9P892</accession>